<dbReference type="GO" id="GO:0004497">
    <property type="term" value="F:monooxygenase activity"/>
    <property type="evidence" value="ECO:0007669"/>
    <property type="project" value="UniProtKB-KW"/>
</dbReference>
<comment type="similarity">
    <text evidence="3 10">Belongs to the cytochrome P450 family.</text>
</comment>
<evidence type="ECO:0000313" key="11">
    <source>
        <dbReference type="EMBL" id="RDB24293.1"/>
    </source>
</evidence>
<evidence type="ECO:0000256" key="9">
    <source>
        <dbReference type="PIRSR" id="PIRSR602401-1"/>
    </source>
</evidence>
<gene>
    <name evidence="11" type="ORF">Hypma_008795</name>
</gene>
<keyword evidence="12" id="KW-1185">Reference proteome</keyword>
<dbReference type="PANTHER" id="PTHR46300:SF7">
    <property type="entry name" value="P450, PUTATIVE (EUROFUNG)-RELATED"/>
    <property type="match status" value="1"/>
</dbReference>
<keyword evidence="8 10" id="KW-0503">Monooxygenase</keyword>
<evidence type="ECO:0000256" key="5">
    <source>
        <dbReference type="ARBA" id="ARBA00022723"/>
    </source>
</evidence>
<evidence type="ECO:0000256" key="4">
    <source>
        <dbReference type="ARBA" id="ARBA00022617"/>
    </source>
</evidence>
<comment type="pathway">
    <text evidence="2">Secondary metabolite biosynthesis.</text>
</comment>
<evidence type="ECO:0000256" key="7">
    <source>
        <dbReference type="ARBA" id="ARBA00023004"/>
    </source>
</evidence>
<dbReference type="OrthoDB" id="2789670at2759"/>
<dbReference type="AlphaFoldDB" id="A0A369JXB5"/>
<accession>A0A369JXB5</accession>
<dbReference type="GO" id="GO:0020037">
    <property type="term" value="F:heme binding"/>
    <property type="evidence" value="ECO:0007669"/>
    <property type="project" value="InterPro"/>
</dbReference>
<keyword evidence="4 9" id="KW-0349">Heme</keyword>
<dbReference type="InterPro" id="IPR036396">
    <property type="entry name" value="Cyt_P450_sf"/>
</dbReference>
<reference evidence="11" key="1">
    <citation type="submission" date="2018-04" db="EMBL/GenBank/DDBJ databases">
        <title>Whole genome sequencing of Hypsizygus marmoreus.</title>
        <authorList>
            <person name="Choi I.-G."/>
            <person name="Min B."/>
            <person name="Kim J.-G."/>
            <person name="Kim S."/>
            <person name="Oh Y.-L."/>
            <person name="Kong W.-S."/>
            <person name="Park H."/>
            <person name="Jeong J."/>
            <person name="Song E.-S."/>
        </authorList>
    </citation>
    <scope>NUCLEOTIDE SEQUENCE [LARGE SCALE GENOMIC DNA]</scope>
    <source>
        <strain evidence="11">51987-8</strain>
    </source>
</reference>
<dbReference type="InterPro" id="IPR001128">
    <property type="entry name" value="Cyt_P450"/>
</dbReference>
<name>A0A369JXB5_HYPMA</name>
<keyword evidence="7 9" id="KW-0408">Iron</keyword>
<dbReference type="SUPFAM" id="SSF48264">
    <property type="entry name" value="Cytochrome P450"/>
    <property type="match status" value="1"/>
</dbReference>
<protein>
    <recommendedName>
        <fullName evidence="13">O-methylsterigmatocystin oxidoreductase</fullName>
    </recommendedName>
</protein>
<dbReference type="CDD" id="cd11065">
    <property type="entry name" value="CYP64-like"/>
    <property type="match status" value="1"/>
</dbReference>
<comment type="cofactor">
    <cofactor evidence="1 9">
        <name>heme</name>
        <dbReference type="ChEBI" id="CHEBI:30413"/>
    </cofactor>
</comment>
<evidence type="ECO:0000256" key="3">
    <source>
        <dbReference type="ARBA" id="ARBA00010617"/>
    </source>
</evidence>
<feature type="binding site" description="axial binding residue" evidence="9">
    <location>
        <position position="430"/>
    </location>
    <ligand>
        <name>heme</name>
        <dbReference type="ChEBI" id="CHEBI:30413"/>
    </ligand>
    <ligandPart>
        <name>Fe</name>
        <dbReference type="ChEBI" id="CHEBI:18248"/>
    </ligandPart>
</feature>
<comment type="caution">
    <text evidence="11">The sequence shown here is derived from an EMBL/GenBank/DDBJ whole genome shotgun (WGS) entry which is preliminary data.</text>
</comment>
<dbReference type="Pfam" id="PF00067">
    <property type="entry name" value="p450"/>
    <property type="match status" value="1"/>
</dbReference>
<dbReference type="GO" id="GO:0005506">
    <property type="term" value="F:iron ion binding"/>
    <property type="evidence" value="ECO:0007669"/>
    <property type="project" value="InterPro"/>
</dbReference>
<evidence type="ECO:0000256" key="8">
    <source>
        <dbReference type="ARBA" id="ARBA00023033"/>
    </source>
</evidence>
<dbReference type="EMBL" id="LUEZ02000045">
    <property type="protein sequence ID" value="RDB24293.1"/>
    <property type="molecule type" value="Genomic_DNA"/>
</dbReference>
<dbReference type="GO" id="GO:0016705">
    <property type="term" value="F:oxidoreductase activity, acting on paired donors, with incorporation or reduction of molecular oxygen"/>
    <property type="evidence" value="ECO:0007669"/>
    <property type="project" value="InterPro"/>
</dbReference>
<organism evidence="11 12">
    <name type="scientific">Hypsizygus marmoreus</name>
    <name type="common">White beech mushroom</name>
    <name type="synonym">Agaricus marmoreus</name>
    <dbReference type="NCBI Taxonomy" id="39966"/>
    <lineage>
        <taxon>Eukaryota</taxon>
        <taxon>Fungi</taxon>
        <taxon>Dikarya</taxon>
        <taxon>Basidiomycota</taxon>
        <taxon>Agaricomycotina</taxon>
        <taxon>Agaricomycetes</taxon>
        <taxon>Agaricomycetidae</taxon>
        <taxon>Agaricales</taxon>
        <taxon>Tricholomatineae</taxon>
        <taxon>Lyophyllaceae</taxon>
        <taxon>Hypsizygus</taxon>
    </lineage>
</organism>
<evidence type="ECO:0000256" key="10">
    <source>
        <dbReference type="RuleBase" id="RU000461"/>
    </source>
</evidence>
<dbReference type="InterPro" id="IPR017972">
    <property type="entry name" value="Cyt_P450_CS"/>
</dbReference>
<sequence length="498" mass="56506">MAISYSLALPLGLALFVWFARWRTVKRPPGPKPYPLVGNLFDFPAVADMVSRVQAWKQDFGNIVYLSAFGKPLVILNDLQTVTDLFEKRGALYSGRPRFPMVGELCGFDRLPAIASDGTTTRLRNLRKVLNSEIGAKNCEQYEDCIENEVVAYLNKLLDEPEDFMLHNRWFAVDTIMLISYGYRVALKDDYHMAQADHIMHKLSRDAQPGAWLVDLFPFMRHIPDWVPGTHFKTYARKTRHELDDWVTKPWELVKSRKITTPSFSSRLMDLYPEMTPEEEDLIMWSAASIYSAGSDTSVSALTTFFLAMAMFPEVQKVAQLEIDTVTGSDKRLPGFSDQLNLPYTCALLLEIFRWGSILPLGAPRRPNEADVYEGYEIPKDATVMANIWGICHDPEVYPNPMDFNPSRFLGPTPQPDPRDVVFGFGRRICPGKFLAEKTLYTSISTTLSMFHIAAISSNPPKYEFDDGFISHPKPFKCSITPRSSEHENLLRSLGTTS</sequence>
<dbReference type="PANTHER" id="PTHR46300">
    <property type="entry name" value="P450, PUTATIVE (EUROFUNG)-RELATED-RELATED"/>
    <property type="match status" value="1"/>
</dbReference>
<evidence type="ECO:0000313" key="12">
    <source>
        <dbReference type="Proteomes" id="UP000076154"/>
    </source>
</evidence>
<dbReference type="PRINTS" id="PR00463">
    <property type="entry name" value="EP450I"/>
</dbReference>
<proteinExistence type="inferred from homology"/>
<dbReference type="Proteomes" id="UP000076154">
    <property type="component" value="Unassembled WGS sequence"/>
</dbReference>
<dbReference type="STRING" id="39966.A0A369JXB5"/>
<evidence type="ECO:0008006" key="13">
    <source>
        <dbReference type="Google" id="ProtNLM"/>
    </source>
</evidence>
<dbReference type="PROSITE" id="PS00086">
    <property type="entry name" value="CYTOCHROME_P450"/>
    <property type="match status" value="1"/>
</dbReference>
<dbReference type="InParanoid" id="A0A369JXB5"/>
<keyword evidence="6 10" id="KW-0560">Oxidoreductase</keyword>
<dbReference type="Gene3D" id="1.10.630.10">
    <property type="entry name" value="Cytochrome P450"/>
    <property type="match status" value="1"/>
</dbReference>
<evidence type="ECO:0000256" key="1">
    <source>
        <dbReference type="ARBA" id="ARBA00001971"/>
    </source>
</evidence>
<evidence type="ECO:0000256" key="6">
    <source>
        <dbReference type="ARBA" id="ARBA00023002"/>
    </source>
</evidence>
<dbReference type="InterPro" id="IPR002401">
    <property type="entry name" value="Cyt_P450_E_grp-I"/>
</dbReference>
<dbReference type="InterPro" id="IPR050364">
    <property type="entry name" value="Cytochrome_P450_fung"/>
</dbReference>
<evidence type="ECO:0000256" key="2">
    <source>
        <dbReference type="ARBA" id="ARBA00005179"/>
    </source>
</evidence>
<keyword evidence="5 9" id="KW-0479">Metal-binding</keyword>